<feature type="compositionally biased region" description="Low complexity" evidence="1">
    <location>
        <begin position="213"/>
        <end position="223"/>
    </location>
</feature>
<organism evidence="2 3">
    <name type="scientific">Nocardia macrotermitis</name>
    <dbReference type="NCBI Taxonomy" id="2585198"/>
    <lineage>
        <taxon>Bacteria</taxon>
        <taxon>Bacillati</taxon>
        <taxon>Actinomycetota</taxon>
        <taxon>Actinomycetes</taxon>
        <taxon>Mycobacteriales</taxon>
        <taxon>Nocardiaceae</taxon>
        <taxon>Nocardia</taxon>
    </lineage>
</organism>
<dbReference type="Gene3D" id="1.20.1260.20">
    <property type="entry name" value="PPE superfamily"/>
    <property type="match status" value="1"/>
</dbReference>
<sequence>MGRRTKNEIADDIRLQESELAHISGFGAAGVDGAYVADREQFNSYTHQQIWDLVHEKLSPDALGQTASHWSDRAQKLHDLFDEYSRVVKRELAEWSGEAAESAQKAISTLLSASEETHSTATTVQRLMDLNSSAAQTVKAAIPPPAAPYQEDSNPAKEAAEGAAQRTAYNTAAAEAEAGVRDTMNFVYNPTMPASGDSVPRFVAPQQQPEVPANPGTPAPAATSKPALQAEQSGPQSTHDAENKNGNSGDGKPKDQTQNVGPQSNSPSDQTHSASASSPSTTAAASNSGLSTSTSPAAATSTPSTMNSTAATGNAPGSNALGVGPMTPSTPDGAKSPSGGGPGIAKPGEPTPATAQSNSSERSPQTQPASQRQASSGMPHAGQGHGRQESDERSKTSPEYLRRRYSELAEFAEAGAGVIGINPDHDQSPAPSVPQTTGTTPAKPEPHIGNGPMGVPKTAVGNASTDVTPQIAVGKGPMDAEPKTVAGKGPVDGEQPIIVGKGPMGDAL</sequence>
<gene>
    <name evidence="2" type="ORF">NRB20_69690</name>
</gene>
<dbReference type="EMBL" id="WEGK01000023">
    <property type="protein sequence ID" value="MQY23836.1"/>
    <property type="molecule type" value="Genomic_DNA"/>
</dbReference>
<feature type="compositionally biased region" description="Polar residues" evidence="1">
    <location>
        <begin position="256"/>
        <end position="265"/>
    </location>
</feature>
<feature type="region of interest" description="Disordered" evidence="1">
    <location>
        <begin position="207"/>
        <end position="404"/>
    </location>
</feature>
<dbReference type="Proteomes" id="UP000438448">
    <property type="component" value="Unassembled WGS sequence"/>
</dbReference>
<name>A0A7K0DDG0_9NOCA</name>
<proteinExistence type="predicted"/>
<reference evidence="2 3" key="1">
    <citation type="submission" date="2019-10" db="EMBL/GenBank/DDBJ databases">
        <title>Nocardia macrotermitis sp. nov. and Nocardia aurantia sp. nov., isolated from the gut of fungus growing-termite Macrotermes natalensis.</title>
        <authorList>
            <person name="Benndorf R."/>
            <person name="Schwitalla J."/>
            <person name="Martin K."/>
            <person name="De Beer W."/>
            <person name="Kaster A.-K."/>
            <person name="Vollmers J."/>
            <person name="Poulsen M."/>
            <person name="Beemelmanns C."/>
        </authorList>
    </citation>
    <scope>NUCLEOTIDE SEQUENCE [LARGE SCALE GENOMIC DNA]</scope>
    <source>
        <strain evidence="2 3">RB20</strain>
    </source>
</reference>
<evidence type="ECO:0000313" key="2">
    <source>
        <dbReference type="EMBL" id="MQY23836.1"/>
    </source>
</evidence>
<dbReference type="InterPro" id="IPR038332">
    <property type="entry name" value="PPE_sf"/>
</dbReference>
<feature type="compositionally biased region" description="Polar residues" evidence="1">
    <location>
        <begin position="353"/>
        <end position="376"/>
    </location>
</feature>
<dbReference type="SUPFAM" id="SSF140453">
    <property type="entry name" value="EsxAB dimer-like"/>
    <property type="match status" value="1"/>
</dbReference>
<feature type="compositionally biased region" description="Basic and acidic residues" evidence="1">
    <location>
        <begin position="386"/>
        <end position="404"/>
    </location>
</feature>
<evidence type="ECO:0000256" key="1">
    <source>
        <dbReference type="SAM" id="MobiDB-lite"/>
    </source>
</evidence>
<accession>A0A7K0DDG0</accession>
<evidence type="ECO:0000313" key="3">
    <source>
        <dbReference type="Proteomes" id="UP000438448"/>
    </source>
</evidence>
<dbReference type="InterPro" id="IPR036689">
    <property type="entry name" value="ESAT-6-like_sf"/>
</dbReference>
<dbReference type="AlphaFoldDB" id="A0A7K0DDG0"/>
<comment type="caution">
    <text evidence="2">The sequence shown here is derived from an EMBL/GenBank/DDBJ whole genome shotgun (WGS) entry which is preliminary data.</text>
</comment>
<dbReference type="RefSeq" id="WP_153415575.1">
    <property type="nucleotide sequence ID" value="NZ_WEGK01000023.1"/>
</dbReference>
<dbReference type="OrthoDB" id="4544168at2"/>
<protein>
    <recommendedName>
        <fullName evidence="4">PPE family domain-containing protein</fullName>
    </recommendedName>
</protein>
<feature type="region of interest" description="Disordered" evidence="1">
    <location>
        <begin position="144"/>
        <end position="165"/>
    </location>
</feature>
<feature type="compositionally biased region" description="Low complexity" evidence="1">
    <location>
        <begin position="266"/>
        <end position="312"/>
    </location>
</feature>
<feature type="region of interest" description="Disordered" evidence="1">
    <location>
        <begin position="416"/>
        <end position="508"/>
    </location>
</feature>
<feature type="compositionally biased region" description="Polar residues" evidence="1">
    <location>
        <begin position="429"/>
        <end position="440"/>
    </location>
</feature>
<keyword evidence="3" id="KW-1185">Reference proteome</keyword>
<evidence type="ECO:0008006" key="4">
    <source>
        <dbReference type="Google" id="ProtNLM"/>
    </source>
</evidence>